<accession>A0ABY9IX46</accession>
<dbReference type="Proteomes" id="UP001235744">
    <property type="component" value="Chromosome"/>
</dbReference>
<dbReference type="NCBIfam" id="NF005111">
    <property type="entry name" value="PRK06545.2-3"/>
    <property type="match status" value="1"/>
</dbReference>
<sequence length="365" mass="37319">MRTAVIAGTGLIGTSIALALRERGITTYLTDADPAALQTAEALGAGRAEEPREVADIAILAVPPVQVAPVLAMLQKRGTARFYTDVASVKGLPSERIEALGCDLTSVVGGHPLAGGERSGPLAARADLFEGRPWVLVPSAVTSDSALNCALELTALCGATPVLFDAEDHDRAVALVSHAPHLIASLAAARLLDGNESALRLAGQGLRDVTRIAGGSPALWTDILSANAGPVADVLEAFAGDVLEAVAALRRSAEGRGGEPELSEALQRGVDGRARIPGKHGVPDAAFTAVEVSVGDSPGELARLFTDVAAAGANIEDIGIDHSAKQLLGRASLAVAAGTEHALAQELRHRGWAAQSSNWPSGQGE</sequence>
<gene>
    <name evidence="3" type="ORF">P8A19_29520</name>
</gene>
<name>A0ABY9IX46_9ACTN</name>
<dbReference type="PANTHER" id="PTHR21363:SF0">
    <property type="entry name" value="PREPHENATE DEHYDROGENASE [NADP(+)]"/>
    <property type="match status" value="1"/>
</dbReference>
<dbReference type="GO" id="GO:0008977">
    <property type="term" value="F:prephenate dehydrogenase (NAD+) activity"/>
    <property type="evidence" value="ECO:0007669"/>
    <property type="project" value="UniProtKB-EC"/>
</dbReference>
<organism evidence="3 4">
    <name type="scientific">Streptomyces poriferorum</name>
    <dbReference type="NCBI Taxonomy" id="2798799"/>
    <lineage>
        <taxon>Bacteria</taxon>
        <taxon>Bacillati</taxon>
        <taxon>Actinomycetota</taxon>
        <taxon>Actinomycetes</taxon>
        <taxon>Kitasatosporales</taxon>
        <taxon>Streptomycetaceae</taxon>
        <taxon>Streptomyces</taxon>
    </lineage>
</organism>
<dbReference type="InterPro" id="IPR046826">
    <property type="entry name" value="PDH_N"/>
</dbReference>
<dbReference type="InterPro" id="IPR046825">
    <property type="entry name" value="PDH_C"/>
</dbReference>
<protein>
    <submittedName>
        <fullName evidence="3">Prephenate dehydrogenase</fullName>
        <ecNumber evidence="3">1.3.1.12</ecNumber>
    </submittedName>
</protein>
<keyword evidence="4" id="KW-1185">Reference proteome</keyword>
<dbReference type="EC" id="1.3.1.12" evidence="3"/>
<dbReference type="InterPro" id="IPR050812">
    <property type="entry name" value="Preph/Arog_dehydrog"/>
</dbReference>
<evidence type="ECO:0000259" key="2">
    <source>
        <dbReference type="PROSITE" id="PS51176"/>
    </source>
</evidence>
<evidence type="ECO:0000256" key="1">
    <source>
        <dbReference type="ARBA" id="ARBA00023002"/>
    </source>
</evidence>
<proteinExistence type="predicted"/>
<reference evidence="3 4" key="1">
    <citation type="submission" date="2023-03" db="EMBL/GenBank/DDBJ databases">
        <title>Isolation and description of six Streptomyces strains from soil environments, able to metabolize different microbial glucans.</title>
        <authorList>
            <person name="Widen T."/>
            <person name="Larsbrink J."/>
        </authorList>
    </citation>
    <scope>NUCLEOTIDE SEQUENCE [LARGE SCALE GENOMIC DNA]</scope>
    <source>
        <strain evidence="3 4">Alt2</strain>
    </source>
</reference>
<dbReference type="Pfam" id="PF20463">
    <property type="entry name" value="PDH_C"/>
    <property type="match status" value="1"/>
</dbReference>
<dbReference type="RefSeq" id="WP_219572204.1">
    <property type="nucleotide sequence ID" value="NZ_CP120988.1"/>
</dbReference>
<evidence type="ECO:0000313" key="3">
    <source>
        <dbReference type="EMBL" id="WLQ59304.1"/>
    </source>
</evidence>
<feature type="domain" description="Prephenate/arogenate dehydrogenase" evidence="2">
    <location>
        <begin position="1"/>
        <end position="280"/>
    </location>
</feature>
<dbReference type="NCBIfam" id="NF005112">
    <property type="entry name" value="PRK06545.2-4"/>
    <property type="match status" value="1"/>
</dbReference>
<dbReference type="PROSITE" id="PS51176">
    <property type="entry name" value="PDH_ADH"/>
    <property type="match status" value="1"/>
</dbReference>
<dbReference type="EMBL" id="CP120988">
    <property type="protein sequence ID" value="WLQ59304.1"/>
    <property type="molecule type" value="Genomic_DNA"/>
</dbReference>
<dbReference type="NCBIfam" id="NF005109">
    <property type="entry name" value="PRK06545.2-1"/>
    <property type="match status" value="1"/>
</dbReference>
<dbReference type="PANTHER" id="PTHR21363">
    <property type="entry name" value="PREPHENATE DEHYDROGENASE"/>
    <property type="match status" value="1"/>
</dbReference>
<dbReference type="InterPro" id="IPR003099">
    <property type="entry name" value="Prephen_DH"/>
</dbReference>
<dbReference type="Pfam" id="PF02153">
    <property type="entry name" value="PDH_N"/>
    <property type="match status" value="1"/>
</dbReference>
<evidence type="ECO:0000313" key="4">
    <source>
        <dbReference type="Proteomes" id="UP001235744"/>
    </source>
</evidence>
<keyword evidence="1 3" id="KW-0560">Oxidoreductase</keyword>